<organism evidence="2">
    <name type="scientific">marine sediment metagenome</name>
    <dbReference type="NCBI Taxonomy" id="412755"/>
    <lineage>
        <taxon>unclassified sequences</taxon>
        <taxon>metagenomes</taxon>
        <taxon>ecological metagenomes</taxon>
    </lineage>
</organism>
<feature type="transmembrane region" description="Helical" evidence="1">
    <location>
        <begin position="12"/>
        <end position="33"/>
    </location>
</feature>
<name>A0A0F8YMQ5_9ZZZZ</name>
<comment type="caution">
    <text evidence="2">The sequence shown here is derived from an EMBL/GenBank/DDBJ whole genome shotgun (WGS) entry which is preliminary data.</text>
</comment>
<dbReference type="AlphaFoldDB" id="A0A0F8YMQ5"/>
<keyword evidence="1" id="KW-0472">Membrane</keyword>
<evidence type="ECO:0000313" key="2">
    <source>
        <dbReference type="EMBL" id="KKK55424.1"/>
    </source>
</evidence>
<proteinExistence type="predicted"/>
<keyword evidence="1" id="KW-1133">Transmembrane helix</keyword>
<reference evidence="2" key="1">
    <citation type="journal article" date="2015" name="Nature">
        <title>Complex archaea that bridge the gap between prokaryotes and eukaryotes.</title>
        <authorList>
            <person name="Spang A."/>
            <person name="Saw J.H."/>
            <person name="Jorgensen S.L."/>
            <person name="Zaremba-Niedzwiedzka K."/>
            <person name="Martijn J."/>
            <person name="Lind A.E."/>
            <person name="van Eijk R."/>
            <person name="Schleper C."/>
            <person name="Guy L."/>
            <person name="Ettema T.J."/>
        </authorList>
    </citation>
    <scope>NUCLEOTIDE SEQUENCE</scope>
</reference>
<protein>
    <submittedName>
        <fullName evidence="2">Uncharacterized protein</fullName>
    </submittedName>
</protein>
<sequence length="118" mass="12933">MKIPMKTYLGKVIGLVALIVSMSLYTLAVGIGAQVTDPNSCDSGHARFIPYSNDSGGELFCVDADSSFQWAHKFNTMQNSSHKVSAMPMSASAIEVQMDLAESATIWTNADEIYWQYK</sequence>
<gene>
    <name evidence="2" type="ORF">LCGC14_3074700</name>
</gene>
<keyword evidence="1" id="KW-0812">Transmembrane</keyword>
<accession>A0A0F8YMQ5</accession>
<evidence type="ECO:0000256" key="1">
    <source>
        <dbReference type="SAM" id="Phobius"/>
    </source>
</evidence>
<dbReference type="EMBL" id="LAZR01065499">
    <property type="protein sequence ID" value="KKK55424.1"/>
    <property type="molecule type" value="Genomic_DNA"/>
</dbReference>
<feature type="non-terminal residue" evidence="2">
    <location>
        <position position="118"/>
    </location>
</feature>